<dbReference type="SMART" id="SM00034">
    <property type="entry name" value="CLECT"/>
    <property type="match status" value="1"/>
</dbReference>
<feature type="compositionally biased region" description="Basic and acidic residues" evidence="1">
    <location>
        <begin position="577"/>
        <end position="589"/>
    </location>
</feature>
<proteinExistence type="predicted"/>
<organism evidence="5 6">
    <name type="scientific">Porites evermanni</name>
    <dbReference type="NCBI Taxonomy" id="104178"/>
    <lineage>
        <taxon>Eukaryota</taxon>
        <taxon>Metazoa</taxon>
        <taxon>Cnidaria</taxon>
        <taxon>Anthozoa</taxon>
        <taxon>Hexacorallia</taxon>
        <taxon>Scleractinia</taxon>
        <taxon>Fungiina</taxon>
        <taxon>Poritidae</taxon>
        <taxon>Porites</taxon>
    </lineage>
</organism>
<dbReference type="PROSITE" id="PS50011">
    <property type="entry name" value="PROTEIN_KINASE_DOM"/>
    <property type="match status" value="1"/>
</dbReference>
<dbReference type="InterPro" id="IPR016187">
    <property type="entry name" value="CTDL_fold"/>
</dbReference>
<evidence type="ECO:0000313" key="5">
    <source>
        <dbReference type="EMBL" id="CAH3187811.1"/>
    </source>
</evidence>
<evidence type="ECO:0008006" key="7">
    <source>
        <dbReference type="Google" id="ProtNLM"/>
    </source>
</evidence>
<dbReference type="Gene3D" id="1.10.510.10">
    <property type="entry name" value="Transferase(Phosphotransferase) domain 1"/>
    <property type="match status" value="1"/>
</dbReference>
<dbReference type="Gene3D" id="3.30.200.20">
    <property type="entry name" value="Phosphorylase Kinase, domain 1"/>
    <property type="match status" value="1"/>
</dbReference>
<dbReference type="PANTHER" id="PTHR24416">
    <property type="entry name" value="TYROSINE-PROTEIN KINASE RECEPTOR"/>
    <property type="match status" value="1"/>
</dbReference>
<dbReference type="InterPro" id="IPR020635">
    <property type="entry name" value="Tyr_kinase_cat_dom"/>
</dbReference>
<keyword evidence="2" id="KW-0812">Transmembrane</keyword>
<name>A0ABN8SAR8_9CNID</name>
<gene>
    <name evidence="5" type="ORF">PEVE_00017958</name>
</gene>
<evidence type="ECO:0000259" key="4">
    <source>
        <dbReference type="PROSITE" id="PS50041"/>
    </source>
</evidence>
<dbReference type="InterPro" id="IPR016186">
    <property type="entry name" value="C-type_lectin-like/link_sf"/>
</dbReference>
<reference evidence="5 6" key="1">
    <citation type="submission" date="2022-05" db="EMBL/GenBank/DDBJ databases">
        <authorList>
            <consortium name="Genoscope - CEA"/>
            <person name="William W."/>
        </authorList>
    </citation>
    <scope>NUCLEOTIDE SEQUENCE [LARGE SCALE GENOMIC DNA]</scope>
</reference>
<feature type="transmembrane region" description="Helical" evidence="2">
    <location>
        <begin position="125"/>
        <end position="148"/>
    </location>
</feature>
<evidence type="ECO:0000256" key="2">
    <source>
        <dbReference type="SAM" id="Phobius"/>
    </source>
</evidence>
<feature type="non-terminal residue" evidence="5">
    <location>
        <position position="1"/>
    </location>
</feature>
<feature type="domain" description="C-type lectin" evidence="4">
    <location>
        <begin position="11"/>
        <end position="101"/>
    </location>
</feature>
<keyword evidence="6" id="KW-1185">Reference proteome</keyword>
<dbReference type="Pfam" id="PF07714">
    <property type="entry name" value="PK_Tyr_Ser-Thr"/>
    <property type="match status" value="2"/>
</dbReference>
<evidence type="ECO:0000313" key="6">
    <source>
        <dbReference type="Proteomes" id="UP001159427"/>
    </source>
</evidence>
<protein>
    <recommendedName>
        <fullName evidence="7">Receptor protein-tyrosine kinase</fullName>
    </recommendedName>
</protein>
<dbReference type="Proteomes" id="UP001159427">
    <property type="component" value="Unassembled WGS sequence"/>
</dbReference>
<dbReference type="PANTHER" id="PTHR24416:SF583">
    <property type="entry name" value="RECEPTOR PROTEIN-TYROSINE KINASE"/>
    <property type="match status" value="1"/>
</dbReference>
<accession>A0ABN8SAR8</accession>
<evidence type="ECO:0000259" key="3">
    <source>
        <dbReference type="PROSITE" id="PS50011"/>
    </source>
</evidence>
<feature type="domain" description="Protein kinase" evidence="3">
    <location>
        <begin position="179"/>
        <end position="558"/>
    </location>
</feature>
<dbReference type="CDD" id="cd00192">
    <property type="entry name" value="PTKc"/>
    <property type="match status" value="1"/>
</dbReference>
<dbReference type="PROSITE" id="PS50041">
    <property type="entry name" value="C_TYPE_LECTIN_2"/>
    <property type="match status" value="1"/>
</dbReference>
<dbReference type="PROSITE" id="PS00109">
    <property type="entry name" value="PROTEIN_KINASE_TYR"/>
    <property type="match status" value="1"/>
</dbReference>
<evidence type="ECO:0000256" key="1">
    <source>
        <dbReference type="SAM" id="MobiDB-lite"/>
    </source>
</evidence>
<dbReference type="InterPro" id="IPR011009">
    <property type="entry name" value="Kinase-like_dom_sf"/>
</dbReference>
<dbReference type="InterPro" id="IPR050122">
    <property type="entry name" value="RTK"/>
</dbReference>
<dbReference type="InterPro" id="IPR008266">
    <property type="entry name" value="Tyr_kinase_AS"/>
</dbReference>
<dbReference type="EMBL" id="CALNXI010002451">
    <property type="protein sequence ID" value="CAH3187811.1"/>
    <property type="molecule type" value="Genomic_DNA"/>
</dbReference>
<dbReference type="InterPro" id="IPR001304">
    <property type="entry name" value="C-type_lectin-like"/>
</dbReference>
<keyword evidence="2" id="KW-1133">Transmembrane helix</keyword>
<feature type="region of interest" description="Disordered" evidence="1">
    <location>
        <begin position="561"/>
        <end position="599"/>
    </location>
</feature>
<dbReference type="Gene3D" id="3.10.100.10">
    <property type="entry name" value="Mannose-Binding Protein A, subunit A"/>
    <property type="match status" value="1"/>
</dbReference>
<keyword evidence="2" id="KW-0472">Membrane</keyword>
<dbReference type="SMART" id="SM00219">
    <property type="entry name" value="TyrKc"/>
    <property type="match status" value="1"/>
</dbReference>
<dbReference type="InterPro" id="IPR001245">
    <property type="entry name" value="Ser-Thr/Tyr_kinase_cat_dom"/>
</dbReference>
<sequence length="599" mass="68299">PLVCSTDWFLGGSSCFKENNKDTWKGAKQGCSETGGHLMKIDNSVQRHFLIHFLEISGLKGANIDYVWIDKTNNSKCIRMKTDTGTMEDGNCEELKNYVCEKPARIAVIEATKSTLRNDTTIRKIIYISLGVTSAILLLAIAIIVWCYRRTKKKTVQRLPYPQREIRPFDEWEILPEQIEIEEELGRGAFGVVYKATFRKRVGMEVFDAEITKRTLLSDKKPPQVVAVKGLHDDPSDAQKEEFTFEIEQMKLLGSHKNIVSLVGWYTLKDQNFLVIEYVPFGDLLTWLRCRRKEENNFTKEQVKEAEKTQTNMEIATALKDNSEVDTQCVASLSLNLVDEKFKVTEKEFLSSPSASPGTASQAFNSAMSLSIENLKESDEVLCDEEKSFSTEQLFSFALQIAKGMNHLAENRFVHRDLAARNVLVGHGNQVKVADFGLMRQIYEDVYSSGKSKKLPVKWMAPESLYQGLYTTKSDVWAYGVLLWEMSTLGGVPYPTLTNTELYRLLGTGYRMERPDMCSDDIYELMTDCWKEEPCSRPSFSQLIEKLEVIMQRDAPYLDLDKHNEDHPYYNVPPEASGDKEGNMEKEEPQDATSIDSYL</sequence>
<comment type="caution">
    <text evidence="5">The sequence shown here is derived from an EMBL/GenBank/DDBJ whole genome shotgun (WGS) entry which is preliminary data.</text>
</comment>
<dbReference type="SUPFAM" id="SSF56436">
    <property type="entry name" value="C-type lectin-like"/>
    <property type="match status" value="1"/>
</dbReference>
<dbReference type="InterPro" id="IPR000719">
    <property type="entry name" value="Prot_kinase_dom"/>
</dbReference>
<dbReference type="SUPFAM" id="SSF56112">
    <property type="entry name" value="Protein kinase-like (PK-like)"/>
    <property type="match status" value="1"/>
</dbReference>